<evidence type="ECO:0000256" key="5">
    <source>
        <dbReference type="ARBA" id="ARBA00023242"/>
    </source>
</evidence>
<reference evidence="10" key="1">
    <citation type="journal article" date="2018" name="Gigascience">
        <title>Genome assembly of the Pink Ipe (Handroanthus impetiginosus, Bignoniaceae), a highly valued, ecologically keystone Neotropical timber forest tree.</title>
        <authorList>
            <person name="Silva-Junior O.B."/>
            <person name="Grattapaglia D."/>
            <person name="Novaes E."/>
            <person name="Collevatti R.G."/>
        </authorList>
    </citation>
    <scope>NUCLEOTIDE SEQUENCE [LARGE SCALE GENOMIC DNA]</scope>
    <source>
        <strain evidence="10">cv. UFG-1</strain>
    </source>
</reference>
<comment type="subcellular location">
    <subcellularLocation>
        <location evidence="1">Nucleus</location>
    </subcellularLocation>
</comment>
<dbReference type="Gene3D" id="4.10.280.10">
    <property type="entry name" value="Helix-loop-helix DNA-binding domain"/>
    <property type="match status" value="1"/>
</dbReference>
<dbReference type="GO" id="GO:0046983">
    <property type="term" value="F:protein dimerization activity"/>
    <property type="evidence" value="ECO:0007669"/>
    <property type="project" value="InterPro"/>
</dbReference>
<dbReference type="Pfam" id="PF23177">
    <property type="entry name" value="bHLH_IRO3"/>
    <property type="match status" value="1"/>
</dbReference>
<evidence type="ECO:0000259" key="8">
    <source>
        <dbReference type="PROSITE" id="PS50888"/>
    </source>
</evidence>
<dbReference type="PROSITE" id="PS50888">
    <property type="entry name" value="BHLH"/>
    <property type="match status" value="1"/>
</dbReference>
<comment type="caution">
    <text evidence="9">The sequence shown here is derived from an EMBL/GenBank/DDBJ whole genome shotgun (WGS) entry which is preliminary data.</text>
</comment>
<evidence type="ECO:0000256" key="3">
    <source>
        <dbReference type="ARBA" id="ARBA00023125"/>
    </source>
</evidence>
<keyword evidence="4" id="KW-0804">Transcription</keyword>
<evidence type="ECO:0000256" key="6">
    <source>
        <dbReference type="SAM" id="Coils"/>
    </source>
</evidence>
<keyword evidence="10" id="KW-1185">Reference proteome</keyword>
<feature type="compositionally biased region" description="Low complexity" evidence="7">
    <location>
        <begin position="196"/>
        <end position="214"/>
    </location>
</feature>
<dbReference type="AlphaFoldDB" id="A0A2G9I402"/>
<feature type="region of interest" description="Disordered" evidence="7">
    <location>
        <begin position="1"/>
        <end position="32"/>
    </location>
</feature>
<dbReference type="PANTHER" id="PTHR47075">
    <property type="entry name" value="TRANSCRIPTION FACTOR BHLH47"/>
    <property type="match status" value="1"/>
</dbReference>
<name>A0A2G9I402_9LAMI</name>
<evidence type="ECO:0000313" key="10">
    <source>
        <dbReference type="Proteomes" id="UP000231279"/>
    </source>
</evidence>
<dbReference type="STRING" id="429701.A0A2G9I402"/>
<keyword evidence="6" id="KW-0175">Coiled coil</keyword>
<dbReference type="OrthoDB" id="1931098at2759"/>
<feature type="region of interest" description="Disordered" evidence="7">
    <location>
        <begin position="134"/>
        <end position="161"/>
    </location>
</feature>
<dbReference type="InterPro" id="IPR011598">
    <property type="entry name" value="bHLH_dom"/>
</dbReference>
<dbReference type="PANTHER" id="PTHR47075:SF9">
    <property type="entry name" value="TRANSCRIPTION FACTOR BHLH47"/>
    <property type="match status" value="1"/>
</dbReference>
<keyword evidence="2" id="KW-0805">Transcription regulation</keyword>
<evidence type="ECO:0000256" key="7">
    <source>
        <dbReference type="SAM" id="MobiDB-lite"/>
    </source>
</evidence>
<keyword evidence="5" id="KW-0539">Nucleus</keyword>
<evidence type="ECO:0000256" key="4">
    <source>
        <dbReference type="ARBA" id="ARBA00023163"/>
    </source>
</evidence>
<dbReference type="GO" id="GO:0005634">
    <property type="term" value="C:nucleus"/>
    <property type="evidence" value="ECO:0007669"/>
    <property type="project" value="UniProtKB-SubCell"/>
</dbReference>
<dbReference type="GO" id="GO:0003677">
    <property type="term" value="F:DNA binding"/>
    <property type="evidence" value="ECO:0007669"/>
    <property type="project" value="UniProtKB-KW"/>
</dbReference>
<evidence type="ECO:0000256" key="1">
    <source>
        <dbReference type="ARBA" id="ARBA00004123"/>
    </source>
</evidence>
<feature type="domain" description="BHLH" evidence="8">
    <location>
        <begin position="30"/>
        <end position="80"/>
    </location>
</feature>
<organism evidence="9 10">
    <name type="scientific">Handroanthus impetiginosus</name>
    <dbReference type="NCBI Taxonomy" id="429701"/>
    <lineage>
        <taxon>Eukaryota</taxon>
        <taxon>Viridiplantae</taxon>
        <taxon>Streptophyta</taxon>
        <taxon>Embryophyta</taxon>
        <taxon>Tracheophyta</taxon>
        <taxon>Spermatophyta</taxon>
        <taxon>Magnoliopsida</taxon>
        <taxon>eudicotyledons</taxon>
        <taxon>Gunneridae</taxon>
        <taxon>Pentapetalae</taxon>
        <taxon>asterids</taxon>
        <taxon>lamiids</taxon>
        <taxon>Lamiales</taxon>
        <taxon>Bignoniaceae</taxon>
        <taxon>Crescentiina</taxon>
        <taxon>Tabebuia alliance</taxon>
        <taxon>Handroanthus</taxon>
    </lineage>
</organism>
<dbReference type="Proteomes" id="UP000231279">
    <property type="component" value="Unassembled WGS sequence"/>
</dbReference>
<feature type="coiled-coil region" evidence="6">
    <location>
        <begin position="70"/>
        <end position="125"/>
    </location>
</feature>
<evidence type="ECO:0000313" key="9">
    <source>
        <dbReference type="EMBL" id="PIN24488.1"/>
    </source>
</evidence>
<proteinExistence type="predicted"/>
<feature type="region of interest" description="Disordered" evidence="7">
    <location>
        <begin position="184"/>
        <end position="227"/>
    </location>
</feature>
<accession>A0A2G9I402</accession>
<evidence type="ECO:0000256" key="2">
    <source>
        <dbReference type="ARBA" id="ARBA00023015"/>
    </source>
</evidence>
<dbReference type="InterPro" id="IPR036638">
    <property type="entry name" value="HLH_DNA-bd_sf"/>
</dbReference>
<dbReference type="SUPFAM" id="SSF47459">
    <property type="entry name" value="HLH, helix-loop-helix DNA-binding domain"/>
    <property type="match status" value="1"/>
</dbReference>
<protein>
    <recommendedName>
        <fullName evidence="8">BHLH domain-containing protein</fullName>
    </recommendedName>
</protein>
<sequence length="227" mass="25070">MGSETADPVGDSVKASTRSGPSKKNPGNIPRKIHKAAREKLKRDHMNDLFLNLSEALDLDNSNNGKASILRETTRLLGELLTQVDNLRKENVTLSSESNYVTIERNELLEETSALDAQIKKLQREIDERTNCSNVDISQPQSNSATELPDNHVPFPLVGHGSESTPGVPVLIMPLHHESHGFPSPFTEVNLPKAPPTVSRPRPRYPSSSDSWPPQIVTKPMDMVEDV</sequence>
<gene>
    <name evidence="9" type="ORF">CDL12_02776</name>
</gene>
<dbReference type="EMBL" id="NKXS01000410">
    <property type="protein sequence ID" value="PIN24488.1"/>
    <property type="molecule type" value="Genomic_DNA"/>
</dbReference>
<keyword evidence="3" id="KW-0238">DNA-binding</keyword>
<dbReference type="InterPro" id="IPR057075">
    <property type="entry name" value="bHLH_IRO3"/>
</dbReference>
<feature type="compositionally biased region" description="Polar residues" evidence="7">
    <location>
        <begin position="134"/>
        <end position="146"/>
    </location>
</feature>